<reference evidence="1" key="1">
    <citation type="journal article" date="2021" name="PeerJ">
        <title>Extensive microbial diversity within the chicken gut microbiome revealed by metagenomics and culture.</title>
        <authorList>
            <person name="Gilroy R."/>
            <person name="Ravi A."/>
            <person name="Getino M."/>
            <person name="Pursley I."/>
            <person name="Horton D.L."/>
            <person name="Alikhan N.F."/>
            <person name="Baker D."/>
            <person name="Gharbi K."/>
            <person name="Hall N."/>
            <person name="Watson M."/>
            <person name="Adriaenssens E.M."/>
            <person name="Foster-Nyarko E."/>
            <person name="Jarju S."/>
            <person name="Secka A."/>
            <person name="Antonio M."/>
            <person name="Oren A."/>
            <person name="Chaudhuri R.R."/>
            <person name="La Ragione R."/>
            <person name="Hildebrand F."/>
            <person name="Pallen M.J."/>
        </authorList>
    </citation>
    <scope>NUCLEOTIDE SEQUENCE</scope>
    <source>
        <strain evidence="1">1345</strain>
    </source>
</reference>
<reference evidence="1" key="2">
    <citation type="submission" date="2021-04" db="EMBL/GenBank/DDBJ databases">
        <authorList>
            <person name="Gilroy R."/>
        </authorList>
    </citation>
    <scope>NUCLEOTIDE SEQUENCE</scope>
    <source>
        <strain evidence="1">1345</strain>
    </source>
</reference>
<sequence length="189" mass="21535">MPPKTKVCKEQILQCGLMLVRKKGLGALTAKQLAEKLSCSTQPIFWHYESMDALKKDIFNAALTIFGKYLRRDDPKHSPYLAIGLNYIRFAAEERELFRLLFMSDFGHIDVIDARVEMDFILGVIEDSEDIPEELSQIVYQDMWLFSHGIAAMMATGTASFTEAETETMLSDVYRGLLANLKTKNLKKE</sequence>
<dbReference type="Gene3D" id="1.10.357.10">
    <property type="entry name" value="Tetracycline Repressor, domain 2"/>
    <property type="match status" value="1"/>
</dbReference>
<gene>
    <name evidence="1" type="ORF">H9729_03085</name>
</gene>
<proteinExistence type="predicted"/>
<dbReference type="InterPro" id="IPR009057">
    <property type="entry name" value="Homeodomain-like_sf"/>
</dbReference>
<dbReference type="InterPro" id="IPR036271">
    <property type="entry name" value="Tet_transcr_reg_TetR-rel_C_sf"/>
</dbReference>
<comment type="caution">
    <text evidence="1">The sequence shown here is derived from an EMBL/GenBank/DDBJ whole genome shotgun (WGS) entry which is preliminary data.</text>
</comment>
<dbReference type="SUPFAM" id="SSF48498">
    <property type="entry name" value="Tetracyclin repressor-like, C-terminal domain"/>
    <property type="match status" value="1"/>
</dbReference>
<protein>
    <submittedName>
        <fullName evidence="1">TetR/AcrR family transcriptional regulator</fullName>
    </submittedName>
</protein>
<dbReference type="Proteomes" id="UP000886750">
    <property type="component" value="Unassembled WGS sequence"/>
</dbReference>
<evidence type="ECO:0000313" key="1">
    <source>
        <dbReference type="EMBL" id="HIY96650.1"/>
    </source>
</evidence>
<dbReference type="EMBL" id="DXCQ01000028">
    <property type="protein sequence ID" value="HIY96650.1"/>
    <property type="molecule type" value="Genomic_DNA"/>
</dbReference>
<evidence type="ECO:0000313" key="2">
    <source>
        <dbReference type="Proteomes" id="UP000886750"/>
    </source>
</evidence>
<accession>A0A9D1ZVJ1</accession>
<dbReference type="AlphaFoldDB" id="A0A9D1ZVJ1"/>
<name>A0A9D1ZVJ1_9FIRM</name>
<dbReference type="SUPFAM" id="SSF46689">
    <property type="entry name" value="Homeodomain-like"/>
    <property type="match status" value="1"/>
</dbReference>
<organism evidence="1 2">
    <name type="scientific">Candidatus Borkfalkia excrementigallinarum</name>
    <dbReference type="NCBI Taxonomy" id="2838506"/>
    <lineage>
        <taxon>Bacteria</taxon>
        <taxon>Bacillati</taxon>
        <taxon>Bacillota</taxon>
        <taxon>Clostridia</taxon>
        <taxon>Christensenellales</taxon>
        <taxon>Christensenellaceae</taxon>
        <taxon>Candidatus Borkfalkia</taxon>
    </lineage>
</organism>